<name>A0A096BQJ4_9BACT</name>
<gene>
    <name evidence="1" type="ORF">HMPREF0647_04600</name>
</gene>
<evidence type="ECO:0000313" key="2">
    <source>
        <dbReference type="Proteomes" id="UP000029525"/>
    </source>
</evidence>
<comment type="caution">
    <text evidence="1">The sequence shown here is derived from an EMBL/GenBank/DDBJ whole genome shotgun (WGS) entry which is preliminary data.</text>
</comment>
<dbReference type="OrthoDB" id="9790710at2"/>
<evidence type="ECO:0000313" key="1">
    <source>
        <dbReference type="EMBL" id="KGF44937.1"/>
    </source>
</evidence>
<dbReference type="Proteomes" id="UP000029525">
    <property type="component" value="Unassembled WGS sequence"/>
</dbReference>
<proteinExistence type="predicted"/>
<dbReference type="EMBL" id="JRNQ01000023">
    <property type="protein sequence ID" value="KGF44937.1"/>
    <property type="molecule type" value="Genomic_DNA"/>
</dbReference>
<reference evidence="1 2" key="1">
    <citation type="submission" date="2014-07" db="EMBL/GenBank/DDBJ databases">
        <authorList>
            <person name="McCorrison J."/>
            <person name="Sanka R."/>
            <person name="Torralba M."/>
            <person name="Gillis M."/>
            <person name="Haft D.H."/>
            <person name="Methe B."/>
            <person name="Sutton G."/>
            <person name="Nelson K.E."/>
        </authorList>
    </citation>
    <scope>NUCLEOTIDE SEQUENCE [LARGE SCALE GENOMIC DNA]</scope>
    <source>
        <strain evidence="1 2">DNF00320</strain>
    </source>
</reference>
<dbReference type="Gene3D" id="3.40.50.2000">
    <property type="entry name" value="Glycogen Phosphorylase B"/>
    <property type="match status" value="1"/>
</dbReference>
<accession>A0A096BQJ4</accession>
<dbReference type="AlphaFoldDB" id="A0A096BQJ4"/>
<sequence length="384" mass="44996">MKVLHYVDNLKHSDLRSDSIQTLIDAERNYAETYLAKNFDDFQKLSNDVHPDIIHLHACWDYQAYRCAKFAAKKNIPIALSTHWSLNSFARKNEQHVEKVIKSIAYFSQLVKLVDAFVLDDEKEKKAILKQGWSNRIDIIASSILNSAISTDSMATSMITFYKKVLNTGYQFSMSAQEYEAMISLMTAGIDQTTNHNPLPSNQLLNLRSLNPNQWRHIFLYADDEGVRDIIDKSIQYLQLYAPNINTTEIVRYPLFLQKNLQSLDEYRDKTGKKLAKKLFADEDIPCEYILKDIVIAFYHTKQLYDKGTLSLLHLCNLHTLIKYNDYDEDQLKDILKRMQLYKFSRRMIKILEEFTQLEEGFMPLIPLDDKHTKQIRNIFNKRK</sequence>
<organism evidence="1 2">
    <name type="scientific">Prevotella bivia DNF00320</name>
    <dbReference type="NCBI Taxonomy" id="1401068"/>
    <lineage>
        <taxon>Bacteria</taxon>
        <taxon>Pseudomonadati</taxon>
        <taxon>Bacteroidota</taxon>
        <taxon>Bacteroidia</taxon>
        <taxon>Bacteroidales</taxon>
        <taxon>Prevotellaceae</taxon>
        <taxon>Prevotella</taxon>
    </lineage>
</organism>
<protein>
    <submittedName>
        <fullName evidence="1">Uncharacterized protein</fullName>
    </submittedName>
</protein>
<dbReference type="RefSeq" id="WP_036866644.1">
    <property type="nucleotide sequence ID" value="NZ_JRNQ01000023.1"/>
</dbReference>